<keyword evidence="2" id="KW-1185">Reference proteome</keyword>
<dbReference type="EMBL" id="JAXCGZ010017049">
    <property type="protein sequence ID" value="KAK7069018.1"/>
    <property type="molecule type" value="Genomic_DNA"/>
</dbReference>
<gene>
    <name evidence="1" type="ORF">SK128_008543</name>
</gene>
<dbReference type="Proteomes" id="UP001381693">
    <property type="component" value="Unassembled WGS sequence"/>
</dbReference>
<protein>
    <submittedName>
        <fullName evidence="1">Uncharacterized protein</fullName>
    </submittedName>
</protein>
<evidence type="ECO:0000313" key="1">
    <source>
        <dbReference type="EMBL" id="KAK7069018.1"/>
    </source>
</evidence>
<comment type="caution">
    <text evidence="1">The sequence shown here is derived from an EMBL/GenBank/DDBJ whole genome shotgun (WGS) entry which is preliminary data.</text>
</comment>
<proteinExistence type="predicted"/>
<reference evidence="1 2" key="1">
    <citation type="submission" date="2023-11" db="EMBL/GenBank/DDBJ databases">
        <title>Halocaridina rubra genome assembly.</title>
        <authorList>
            <person name="Smith C."/>
        </authorList>
    </citation>
    <scope>NUCLEOTIDE SEQUENCE [LARGE SCALE GENOMIC DNA]</scope>
    <source>
        <strain evidence="1">EP-1</strain>
        <tissue evidence="1">Whole</tissue>
    </source>
</reference>
<dbReference type="AlphaFoldDB" id="A0AAN8WV59"/>
<name>A0AAN8WV59_HALRR</name>
<accession>A0AAN8WV59</accession>
<organism evidence="1 2">
    <name type="scientific">Halocaridina rubra</name>
    <name type="common">Hawaiian red shrimp</name>
    <dbReference type="NCBI Taxonomy" id="373956"/>
    <lineage>
        <taxon>Eukaryota</taxon>
        <taxon>Metazoa</taxon>
        <taxon>Ecdysozoa</taxon>
        <taxon>Arthropoda</taxon>
        <taxon>Crustacea</taxon>
        <taxon>Multicrustacea</taxon>
        <taxon>Malacostraca</taxon>
        <taxon>Eumalacostraca</taxon>
        <taxon>Eucarida</taxon>
        <taxon>Decapoda</taxon>
        <taxon>Pleocyemata</taxon>
        <taxon>Caridea</taxon>
        <taxon>Atyoidea</taxon>
        <taxon>Atyidae</taxon>
        <taxon>Halocaridina</taxon>
    </lineage>
</organism>
<feature type="non-terminal residue" evidence="1">
    <location>
        <position position="93"/>
    </location>
</feature>
<sequence length="93" mass="10387">MNNKVWYHSLQSATISNEVLTYVEAGVSLEPGEEKFVSYVPLHHPVSSLSQSSLERLHTLLDDLSDVMTKPKVACRKRIRLGGNFCQKIADGD</sequence>
<evidence type="ECO:0000313" key="2">
    <source>
        <dbReference type="Proteomes" id="UP001381693"/>
    </source>
</evidence>